<evidence type="ECO:0000256" key="3">
    <source>
        <dbReference type="ARBA" id="ARBA00023163"/>
    </source>
</evidence>
<dbReference type="SUPFAM" id="SSF46689">
    <property type="entry name" value="Homeodomain-like"/>
    <property type="match status" value="1"/>
</dbReference>
<evidence type="ECO:0000313" key="6">
    <source>
        <dbReference type="EMBL" id="MFC4326702.1"/>
    </source>
</evidence>
<proteinExistence type="predicted"/>
<keyword evidence="3" id="KW-0804">Transcription</keyword>
<evidence type="ECO:0000313" key="7">
    <source>
        <dbReference type="Proteomes" id="UP001595824"/>
    </source>
</evidence>
<feature type="DNA-binding region" description="H-T-H motif" evidence="4">
    <location>
        <begin position="43"/>
        <end position="62"/>
    </location>
</feature>
<accession>A0ABV8T7B4</accession>
<comment type="caution">
    <text evidence="6">The sequence shown here is derived from an EMBL/GenBank/DDBJ whole genome shotgun (WGS) entry which is preliminary data.</text>
</comment>
<protein>
    <submittedName>
        <fullName evidence="6">Helix-turn-helix domain-containing protein</fullName>
    </submittedName>
</protein>
<dbReference type="Gene3D" id="1.10.10.60">
    <property type="entry name" value="Homeodomain-like"/>
    <property type="match status" value="1"/>
</dbReference>
<dbReference type="InterPro" id="IPR009057">
    <property type="entry name" value="Homeodomain-like_sf"/>
</dbReference>
<evidence type="ECO:0000256" key="1">
    <source>
        <dbReference type="ARBA" id="ARBA00023015"/>
    </source>
</evidence>
<dbReference type="RefSeq" id="WP_381736701.1">
    <property type="nucleotide sequence ID" value="NZ_JBHSDP010000004.1"/>
</dbReference>
<gene>
    <name evidence="6" type="ORF">ACFPC0_02390</name>
</gene>
<dbReference type="InterPro" id="IPR001647">
    <property type="entry name" value="HTH_TetR"/>
</dbReference>
<dbReference type="SUPFAM" id="SSF48498">
    <property type="entry name" value="Tetracyclin repressor-like, C-terminal domain"/>
    <property type="match status" value="1"/>
</dbReference>
<dbReference type="InterPro" id="IPR036271">
    <property type="entry name" value="Tet_transcr_reg_TetR-rel_C_sf"/>
</dbReference>
<dbReference type="EMBL" id="JBHSDP010000004">
    <property type="protein sequence ID" value="MFC4326702.1"/>
    <property type="molecule type" value="Genomic_DNA"/>
</dbReference>
<evidence type="ECO:0000256" key="2">
    <source>
        <dbReference type="ARBA" id="ARBA00023125"/>
    </source>
</evidence>
<evidence type="ECO:0000256" key="4">
    <source>
        <dbReference type="PROSITE-ProRule" id="PRU00335"/>
    </source>
</evidence>
<keyword evidence="2 4" id="KW-0238">DNA-binding</keyword>
<feature type="domain" description="HTH tetR-type" evidence="5">
    <location>
        <begin position="20"/>
        <end position="80"/>
    </location>
</feature>
<dbReference type="PANTHER" id="PTHR30055:SF151">
    <property type="entry name" value="TRANSCRIPTIONAL REGULATORY PROTEIN"/>
    <property type="match status" value="1"/>
</dbReference>
<dbReference type="PRINTS" id="PR00455">
    <property type="entry name" value="HTHTETR"/>
</dbReference>
<organism evidence="6 7">
    <name type="scientific">Streptomyces andamanensis</name>
    <dbReference type="NCBI Taxonomy" id="1565035"/>
    <lineage>
        <taxon>Bacteria</taxon>
        <taxon>Bacillati</taxon>
        <taxon>Actinomycetota</taxon>
        <taxon>Actinomycetes</taxon>
        <taxon>Kitasatosporales</taxon>
        <taxon>Streptomycetaceae</taxon>
        <taxon>Streptomyces</taxon>
    </lineage>
</organism>
<dbReference type="PROSITE" id="PS50977">
    <property type="entry name" value="HTH_TETR_2"/>
    <property type="match status" value="1"/>
</dbReference>
<keyword evidence="1" id="KW-0805">Transcription regulation</keyword>
<name>A0ABV8T7B4_9ACTN</name>
<sequence length="229" mass="25413">MAENQARERTAKRAAGRPRRIEAGQIVAAARRILQEEGVEAVSMRRVAKEVGATPMALYHHVRDKRELLMLTISGLAATVPRPELPTAPRDRVLATALHMHALLSGMPWVVDVLSLGDITDKNALWMPEEIIDSAMACGLTQEQAVFAYRTLWYVVHGDLVFRRAAARRGADPDRPDLFPTLLTPEDADRYPRLTALSERWEDLATADYDVAGQLAAVVDGLLTQARRD</sequence>
<dbReference type="Gene3D" id="1.10.357.10">
    <property type="entry name" value="Tetracycline Repressor, domain 2"/>
    <property type="match status" value="1"/>
</dbReference>
<keyword evidence="7" id="KW-1185">Reference proteome</keyword>
<dbReference type="Proteomes" id="UP001595824">
    <property type="component" value="Unassembled WGS sequence"/>
</dbReference>
<evidence type="ECO:0000259" key="5">
    <source>
        <dbReference type="PROSITE" id="PS50977"/>
    </source>
</evidence>
<reference evidence="7" key="1">
    <citation type="journal article" date="2019" name="Int. J. Syst. Evol. Microbiol.">
        <title>The Global Catalogue of Microorganisms (GCM) 10K type strain sequencing project: providing services to taxonomists for standard genome sequencing and annotation.</title>
        <authorList>
            <consortium name="The Broad Institute Genomics Platform"/>
            <consortium name="The Broad Institute Genome Sequencing Center for Infectious Disease"/>
            <person name="Wu L."/>
            <person name="Ma J."/>
        </authorList>
    </citation>
    <scope>NUCLEOTIDE SEQUENCE [LARGE SCALE GENOMIC DNA]</scope>
    <source>
        <strain evidence="7">PCU 347</strain>
    </source>
</reference>
<dbReference type="PANTHER" id="PTHR30055">
    <property type="entry name" value="HTH-TYPE TRANSCRIPTIONAL REGULATOR RUTR"/>
    <property type="match status" value="1"/>
</dbReference>
<dbReference type="InterPro" id="IPR050109">
    <property type="entry name" value="HTH-type_TetR-like_transc_reg"/>
</dbReference>
<dbReference type="Pfam" id="PF00440">
    <property type="entry name" value="TetR_N"/>
    <property type="match status" value="1"/>
</dbReference>